<dbReference type="EMBL" id="FSRE01000002">
    <property type="protein sequence ID" value="SIN96454.1"/>
    <property type="molecule type" value="Genomic_DNA"/>
</dbReference>
<feature type="coiled-coil region" evidence="4">
    <location>
        <begin position="2"/>
        <end position="71"/>
    </location>
</feature>
<proteinExistence type="predicted"/>
<evidence type="ECO:0000256" key="1">
    <source>
        <dbReference type="ARBA" id="ARBA00000085"/>
    </source>
</evidence>
<evidence type="ECO:0000313" key="7">
    <source>
        <dbReference type="EMBL" id="SIN96454.1"/>
    </source>
</evidence>
<dbReference type="SUPFAM" id="SSF55874">
    <property type="entry name" value="ATPase domain of HSP90 chaperone/DNA topoisomerase II/histidine kinase"/>
    <property type="match status" value="1"/>
</dbReference>
<feature type="domain" description="Histidine kinase" evidence="5">
    <location>
        <begin position="175"/>
        <end position="381"/>
    </location>
</feature>
<reference evidence="7 8" key="1">
    <citation type="submission" date="2016-11" db="EMBL/GenBank/DDBJ databases">
        <authorList>
            <person name="Jaros S."/>
            <person name="Januszkiewicz K."/>
            <person name="Wedrychowicz H."/>
        </authorList>
    </citation>
    <scope>NUCLEOTIDE SEQUENCE [LARGE SCALE GENOMIC DNA]</scope>
    <source>
        <strain evidence="7 8">DSM 17737</strain>
    </source>
</reference>
<comment type="catalytic activity">
    <reaction evidence="1">
        <text>ATP + protein L-histidine = ADP + protein N-phospho-L-histidine.</text>
        <dbReference type="EC" id="2.7.13.3"/>
    </reaction>
</comment>
<dbReference type="SUPFAM" id="SSF47384">
    <property type="entry name" value="Homodimeric domain of signal transducing histidine kinase"/>
    <property type="match status" value="1"/>
</dbReference>
<dbReference type="InterPro" id="IPR004358">
    <property type="entry name" value="Sig_transdc_His_kin-like_C"/>
</dbReference>
<dbReference type="InterPro" id="IPR036097">
    <property type="entry name" value="HisK_dim/P_sf"/>
</dbReference>
<dbReference type="InterPro" id="IPR005467">
    <property type="entry name" value="His_kinase_dom"/>
</dbReference>
<dbReference type="STRING" id="364032.SAMN05443662_1140"/>
<dbReference type="RefSeq" id="WP_074201398.1">
    <property type="nucleotide sequence ID" value="NZ_FSRE01000002.1"/>
</dbReference>
<evidence type="ECO:0000313" key="8">
    <source>
        <dbReference type="Proteomes" id="UP000198461"/>
    </source>
</evidence>
<dbReference type="Pfam" id="PF13188">
    <property type="entry name" value="PAS_8"/>
    <property type="match status" value="1"/>
</dbReference>
<dbReference type="InterPro" id="IPR036890">
    <property type="entry name" value="HATPase_C_sf"/>
</dbReference>
<feature type="domain" description="PAS" evidence="6">
    <location>
        <begin position="61"/>
        <end position="97"/>
    </location>
</feature>
<accession>A0A1N6FML3</accession>
<keyword evidence="4" id="KW-0175">Coiled coil</keyword>
<dbReference type="CDD" id="cd00082">
    <property type="entry name" value="HisKA"/>
    <property type="match status" value="1"/>
</dbReference>
<dbReference type="Pfam" id="PF02518">
    <property type="entry name" value="HATPase_c"/>
    <property type="match status" value="1"/>
</dbReference>
<dbReference type="PANTHER" id="PTHR43065:SF29">
    <property type="entry name" value="SENSOR PROTEIN KINASE FLES"/>
    <property type="match status" value="1"/>
</dbReference>
<dbReference type="InterPro" id="IPR000014">
    <property type="entry name" value="PAS"/>
</dbReference>
<dbReference type="InterPro" id="IPR003594">
    <property type="entry name" value="HATPase_dom"/>
</dbReference>
<dbReference type="Gene3D" id="1.10.287.130">
    <property type="match status" value="1"/>
</dbReference>
<keyword evidence="7" id="KW-0418">Kinase</keyword>
<dbReference type="CDD" id="cd00075">
    <property type="entry name" value="HATPase"/>
    <property type="match status" value="1"/>
</dbReference>
<evidence type="ECO:0000259" key="6">
    <source>
        <dbReference type="PROSITE" id="PS50112"/>
    </source>
</evidence>
<name>A0A1N6FML3_9GAMM</name>
<dbReference type="AlphaFoldDB" id="A0A1N6FML3"/>
<keyword evidence="8" id="KW-1185">Reference proteome</keyword>
<dbReference type="Gene3D" id="3.30.565.10">
    <property type="entry name" value="Histidine kinase-like ATPase, C-terminal domain"/>
    <property type="match status" value="1"/>
</dbReference>
<protein>
    <recommendedName>
        <fullName evidence="2">histidine kinase</fullName>
        <ecNumber evidence="2">2.7.13.3</ecNumber>
    </recommendedName>
</protein>
<keyword evidence="3" id="KW-0597">Phosphoprotein</keyword>
<dbReference type="GO" id="GO:0000155">
    <property type="term" value="F:phosphorelay sensor kinase activity"/>
    <property type="evidence" value="ECO:0007669"/>
    <property type="project" value="InterPro"/>
</dbReference>
<dbReference type="SMART" id="SM00387">
    <property type="entry name" value="HATPase_c"/>
    <property type="match status" value="1"/>
</dbReference>
<evidence type="ECO:0000256" key="4">
    <source>
        <dbReference type="SAM" id="Coils"/>
    </source>
</evidence>
<dbReference type="OrthoDB" id="1931120at2"/>
<dbReference type="PROSITE" id="PS50109">
    <property type="entry name" value="HIS_KIN"/>
    <property type="match status" value="1"/>
</dbReference>
<dbReference type="SUPFAM" id="SSF55785">
    <property type="entry name" value="PYP-like sensor domain (PAS domain)"/>
    <property type="match status" value="1"/>
</dbReference>
<organism evidence="7 8">
    <name type="scientific">Sulfurivirga caldicuralii</name>
    <dbReference type="NCBI Taxonomy" id="364032"/>
    <lineage>
        <taxon>Bacteria</taxon>
        <taxon>Pseudomonadati</taxon>
        <taxon>Pseudomonadota</taxon>
        <taxon>Gammaproteobacteria</taxon>
        <taxon>Thiotrichales</taxon>
        <taxon>Piscirickettsiaceae</taxon>
        <taxon>Sulfurivirga</taxon>
    </lineage>
</organism>
<keyword evidence="7" id="KW-0808">Transferase</keyword>
<dbReference type="Gene3D" id="3.30.450.20">
    <property type="entry name" value="PAS domain"/>
    <property type="match status" value="1"/>
</dbReference>
<dbReference type="EC" id="2.7.13.3" evidence="2"/>
<dbReference type="Pfam" id="PF00512">
    <property type="entry name" value="HisKA"/>
    <property type="match status" value="1"/>
</dbReference>
<dbReference type="InterPro" id="IPR003661">
    <property type="entry name" value="HisK_dim/P_dom"/>
</dbReference>
<dbReference type="PROSITE" id="PS50112">
    <property type="entry name" value="PAS"/>
    <property type="match status" value="1"/>
</dbReference>
<evidence type="ECO:0000259" key="5">
    <source>
        <dbReference type="PROSITE" id="PS50109"/>
    </source>
</evidence>
<gene>
    <name evidence="7" type="ORF">SAMN05443662_1140</name>
</gene>
<dbReference type="PRINTS" id="PR00344">
    <property type="entry name" value="BCTRLSENSOR"/>
</dbReference>
<evidence type="ECO:0000256" key="2">
    <source>
        <dbReference type="ARBA" id="ARBA00012438"/>
    </source>
</evidence>
<dbReference type="Proteomes" id="UP000198461">
    <property type="component" value="Unassembled WGS sequence"/>
</dbReference>
<sequence length="386" mass="42922">MASETSSAVRDEQARIRELEEAFALFNQTSLQLTQAYEGLQKQLASVQVELAEANQARRELSERLERLLDLLPAGVLLLNARDEIVEMNPAAEAILGKDAQGRLWEVVVRNVFLHVTDVGELITHDGRVYQLSSRTLDQPAGRLLLIQDVTAAHHLQQHRSRHQRLNSMGEMAASLAHQIRTPLSTALLYMSQLNNDMDPDKRQRFVERSLGSLRHIEGLVNDMLQYARGGRSASKPVEIETLLTRLQQALKPQLDATHSTLAIRNDSERTHLVGDEEALLTALHNLGANALEAGKEGVHVSIDVWDQEQAVMLSVTDDGPGIPEENQERIFEPFFTSRAQGTGLGLAVVRAVVEAHNGTVWVHSREGQGSTFYIKLPLQQSERDG</sequence>
<dbReference type="InterPro" id="IPR035965">
    <property type="entry name" value="PAS-like_dom_sf"/>
</dbReference>
<evidence type="ECO:0000256" key="3">
    <source>
        <dbReference type="ARBA" id="ARBA00022553"/>
    </source>
</evidence>
<dbReference type="SMART" id="SM00388">
    <property type="entry name" value="HisKA"/>
    <property type="match status" value="1"/>
</dbReference>
<dbReference type="PANTHER" id="PTHR43065">
    <property type="entry name" value="SENSOR HISTIDINE KINASE"/>
    <property type="match status" value="1"/>
</dbReference>